<evidence type="ECO:0000313" key="5">
    <source>
        <dbReference type="Proteomes" id="UP000291917"/>
    </source>
</evidence>
<dbReference type="EMBL" id="UFSX01000002">
    <property type="protein sequence ID" value="SUV43099.1"/>
    <property type="molecule type" value="Genomic_DNA"/>
</dbReference>
<dbReference type="STRING" id="483216.BACEGG_03180"/>
<dbReference type="Proteomes" id="UP000254424">
    <property type="component" value="Unassembled WGS sequence"/>
</dbReference>
<dbReference type="OrthoDB" id="639802at2"/>
<name>A0A380Z7W2_9BACE</name>
<evidence type="ECO:0000313" key="6">
    <source>
        <dbReference type="Proteomes" id="UP000335496"/>
    </source>
</evidence>
<proteinExistence type="predicted"/>
<evidence type="ECO:0000313" key="4">
    <source>
        <dbReference type="Proteomes" id="UP000254424"/>
    </source>
</evidence>
<evidence type="ECO:0000313" key="1">
    <source>
        <dbReference type="EMBL" id="KAA5275978.1"/>
    </source>
</evidence>
<gene>
    <name evidence="2" type="ORF">EAJ03_04645</name>
    <name evidence="1" type="ORF">F2Z23_04645</name>
    <name evidence="3" type="ORF">NCTC11155_02489</name>
</gene>
<sequence length="225" mass="26513">MAKKRIPIDKERFETLKNELVRVSNIDLSSDNAYSDLCDYIKKQSNTNFPLPKYEDGSVIQQSETISVDTLRRYWGDKDADKERKPDVGKLSFMARALGYKDWETFCHEYKQTNTDFDIEKGFNGMDYFKFSSLCKNEIICIGWYPQKYCRLKFLGEYSFEVVESYRMESKVGRKFETSGFRLAPISDKAIFPEVLIEPLYEYQEDLWNAIENFDIKNCPTEILL</sequence>
<dbReference type="EMBL" id="RCXL01000004">
    <property type="protein sequence ID" value="RYT77304.1"/>
    <property type="molecule type" value="Genomic_DNA"/>
</dbReference>
<organism evidence="3 4">
    <name type="scientific">Bacteroides eggerthii</name>
    <dbReference type="NCBI Taxonomy" id="28111"/>
    <lineage>
        <taxon>Bacteria</taxon>
        <taxon>Pseudomonadati</taxon>
        <taxon>Bacteroidota</taxon>
        <taxon>Bacteroidia</taxon>
        <taxon>Bacteroidales</taxon>
        <taxon>Bacteroidaceae</taxon>
        <taxon>Bacteroides</taxon>
    </lineage>
</organism>
<accession>A0A380Z7W2</accession>
<evidence type="ECO:0000313" key="3">
    <source>
        <dbReference type="EMBL" id="SUV43099.1"/>
    </source>
</evidence>
<dbReference type="AlphaFoldDB" id="A0A380Z7W2"/>
<dbReference type="RefSeq" id="WP_004291652.1">
    <property type="nucleotide sequence ID" value="NZ_CABKNQ010000017.1"/>
</dbReference>
<reference evidence="2 5" key="3">
    <citation type="journal article" date="2019" name="Science, e1252229">
        <title>Invertible promoters mediate bacterial phase variation, antibiotic resistance, and host adaptation in the gut.</title>
        <authorList>
            <person name="Jiang X."/>
            <person name="Hall A.B."/>
            <person name="Arthur T.D."/>
            <person name="Plichta D.R."/>
            <person name="Covington C.T."/>
            <person name="Poyet M."/>
            <person name="Crothers J."/>
            <person name="Moses P.L."/>
            <person name="Tolonen A.C."/>
            <person name="Vlamakis H."/>
            <person name="Alm E.J."/>
            <person name="Xavier R.J."/>
        </authorList>
    </citation>
    <scope>NUCLEOTIDE SEQUENCE [LARGE SCALE GENOMIC DNA]</scope>
    <source>
        <strain evidence="5">bj_0095</strain>
        <strain evidence="2">Bj_0095</strain>
    </source>
</reference>
<protein>
    <submittedName>
        <fullName evidence="3">Uncharacterized protein</fullName>
    </submittedName>
</protein>
<dbReference type="Proteomes" id="UP000291917">
    <property type="component" value="Unassembled WGS sequence"/>
</dbReference>
<dbReference type="Proteomes" id="UP000335496">
    <property type="component" value="Unassembled WGS sequence"/>
</dbReference>
<dbReference type="GeneID" id="93069245"/>
<dbReference type="EMBL" id="VVZX01000004">
    <property type="protein sequence ID" value="KAA5275978.1"/>
    <property type="molecule type" value="Genomic_DNA"/>
</dbReference>
<evidence type="ECO:0000313" key="2">
    <source>
        <dbReference type="EMBL" id="RYT77304.1"/>
    </source>
</evidence>
<keyword evidence="6" id="KW-1185">Reference proteome</keyword>
<reference evidence="3 4" key="1">
    <citation type="submission" date="2018-06" db="EMBL/GenBank/DDBJ databases">
        <authorList>
            <consortium name="Pathogen Informatics"/>
            <person name="Doyle S."/>
        </authorList>
    </citation>
    <scope>NUCLEOTIDE SEQUENCE [LARGE SCALE GENOMIC DNA]</scope>
    <source>
        <strain evidence="3 4">NCTC11155</strain>
    </source>
</reference>
<reference evidence="1 6" key="2">
    <citation type="journal article" date="2019" name="Nat. Med.">
        <title>A library of human gut bacterial isolates paired with longitudinal multiomics data enables mechanistic microbiome research.</title>
        <authorList>
            <person name="Poyet M."/>
            <person name="Groussin M."/>
            <person name="Gibbons S.M."/>
            <person name="Avila-Pacheco J."/>
            <person name="Jiang X."/>
            <person name="Kearney S.M."/>
            <person name="Perrotta A.R."/>
            <person name="Berdy B."/>
            <person name="Zhao S."/>
            <person name="Lieberman T.D."/>
            <person name="Swanson P.K."/>
            <person name="Smith M."/>
            <person name="Roesemann S."/>
            <person name="Alexander J.E."/>
            <person name="Rich S.A."/>
            <person name="Livny J."/>
            <person name="Vlamakis H."/>
            <person name="Clish C."/>
            <person name="Bullock K."/>
            <person name="Deik A."/>
            <person name="Scott J."/>
            <person name="Pierce K.A."/>
            <person name="Xavier R.J."/>
            <person name="Alm E.J."/>
        </authorList>
    </citation>
    <scope>NUCLEOTIDE SEQUENCE [LARGE SCALE GENOMIC DNA]</scope>
    <source>
        <strain evidence="1 6">BIOML-A1</strain>
    </source>
</reference>